<evidence type="ECO:0000259" key="6">
    <source>
        <dbReference type="Pfam" id="PF01343"/>
    </source>
</evidence>
<dbReference type="InterPro" id="IPR004635">
    <property type="entry name" value="Pept_S49_SppA"/>
</dbReference>
<name>A0A1F4UTZ8_UNCKA</name>
<keyword evidence="2" id="KW-0645">Protease</keyword>
<keyword evidence="3" id="KW-0378">Hydrolase</keyword>
<proteinExistence type="inferred from homology"/>
<keyword evidence="4" id="KW-0720">Serine protease</keyword>
<dbReference type="InterPro" id="IPR047272">
    <property type="entry name" value="S49_SppA_C"/>
</dbReference>
<evidence type="ECO:0000256" key="5">
    <source>
        <dbReference type="SAM" id="Phobius"/>
    </source>
</evidence>
<dbReference type="PANTHER" id="PTHR42987:SF4">
    <property type="entry name" value="PROTEASE SOHB-RELATED"/>
    <property type="match status" value="1"/>
</dbReference>
<keyword evidence="5" id="KW-0812">Transmembrane</keyword>
<dbReference type="CDD" id="cd07023">
    <property type="entry name" value="S49_Sppa_N_C"/>
    <property type="match status" value="1"/>
</dbReference>
<dbReference type="GO" id="GO:0008236">
    <property type="term" value="F:serine-type peptidase activity"/>
    <property type="evidence" value="ECO:0007669"/>
    <property type="project" value="UniProtKB-KW"/>
</dbReference>
<dbReference type="Gene3D" id="3.90.226.10">
    <property type="entry name" value="2-enoyl-CoA Hydratase, Chain A, domain 1"/>
    <property type="match status" value="2"/>
</dbReference>
<feature type="domain" description="Peptidase S49" evidence="6">
    <location>
        <begin position="146"/>
        <end position="307"/>
    </location>
</feature>
<dbReference type="AlphaFoldDB" id="A0A1F4UTZ8"/>
<dbReference type="NCBIfam" id="TIGR00706">
    <property type="entry name" value="SppA_dom"/>
    <property type="match status" value="1"/>
</dbReference>
<dbReference type="InterPro" id="IPR002142">
    <property type="entry name" value="Peptidase_S49"/>
</dbReference>
<dbReference type="SUPFAM" id="SSF52096">
    <property type="entry name" value="ClpP/crotonase"/>
    <property type="match status" value="1"/>
</dbReference>
<dbReference type="InterPro" id="IPR029045">
    <property type="entry name" value="ClpP/crotonase-like_dom_sf"/>
</dbReference>
<evidence type="ECO:0000256" key="4">
    <source>
        <dbReference type="ARBA" id="ARBA00022825"/>
    </source>
</evidence>
<gene>
    <name evidence="7" type="ORF">A2W32_03640</name>
</gene>
<evidence type="ECO:0000313" key="7">
    <source>
        <dbReference type="EMBL" id="OGC48280.1"/>
    </source>
</evidence>
<evidence type="ECO:0000313" key="8">
    <source>
        <dbReference type="Proteomes" id="UP000177371"/>
    </source>
</evidence>
<dbReference type="Proteomes" id="UP000177371">
    <property type="component" value="Unassembled WGS sequence"/>
</dbReference>
<evidence type="ECO:0000256" key="2">
    <source>
        <dbReference type="ARBA" id="ARBA00022670"/>
    </source>
</evidence>
<sequence>MRKFISEHPILFTCLTSCTTLIVSTIMLFSFLFFIFLAGVSAISSKFDGFEGTQLSMYRFVDGNPEAEEKILVLPVKGVILTYPIEEDSFFSFLLAGQVYGYTLKKELIQAARDPDVKGVILEIDSPGGTIAGSKAISDGVEYYKKMTGKPVFSHILGIGASGGYWAAASADKIIADTGSLTGSIGVIMGPFKYYNKVISESDPIGSISTEEGIESYYIYAGEDKDLGDPYKRLSEKAKNTLQESVDNEYEIFLDHVSGKRKISTDDLKQNVGGLIFGNDQAIENKLIDEVGSTNYAYNKLAETAGLTDYQVVEYRSTQGFLQEILGVLFKSEKMKSTYINNKCLLCNKMLYLYGVPQNY</sequence>
<dbReference type="EMBL" id="MEUT01000071">
    <property type="protein sequence ID" value="OGC48280.1"/>
    <property type="molecule type" value="Genomic_DNA"/>
</dbReference>
<keyword evidence="5" id="KW-1133">Transmembrane helix</keyword>
<keyword evidence="5" id="KW-0472">Membrane</keyword>
<comment type="caution">
    <text evidence="7">The sequence shown here is derived from an EMBL/GenBank/DDBJ whole genome shotgun (WGS) entry which is preliminary data.</text>
</comment>
<comment type="similarity">
    <text evidence="1">Belongs to the peptidase S49 family.</text>
</comment>
<accession>A0A1F4UTZ8</accession>
<protein>
    <recommendedName>
        <fullName evidence="6">Peptidase S49 domain-containing protein</fullName>
    </recommendedName>
</protein>
<dbReference type="Pfam" id="PF01343">
    <property type="entry name" value="Peptidase_S49"/>
    <property type="match status" value="1"/>
</dbReference>
<feature type="transmembrane region" description="Helical" evidence="5">
    <location>
        <begin position="12"/>
        <end position="37"/>
    </location>
</feature>
<dbReference type="PANTHER" id="PTHR42987">
    <property type="entry name" value="PEPTIDASE S49"/>
    <property type="match status" value="1"/>
</dbReference>
<organism evidence="7 8">
    <name type="scientific">candidate division WWE3 bacterium RBG_16_37_10</name>
    <dbReference type="NCBI Taxonomy" id="1802610"/>
    <lineage>
        <taxon>Bacteria</taxon>
        <taxon>Katanobacteria</taxon>
    </lineage>
</organism>
<dbReference type="GO" id="GO:0006508">
    <property type="term" value="P:proteolysis"/>
    <property type="evidence" value="ECO:0007669"/>
    <property type="project" value="UniProtKB-KW"/>
</dbReference>
<reference evidence="7 8" key="1">
    <citation type="journal article" date="2016" name="Nat. Commun.">
        <title>Thousands of microbial genomes shed light on interconnected biogeochemical processes in an aquifer system.</title>
        <authorList>
            <person name="Anantharaman K."/>
            <person name="Brown C.T."/>
            <person name="Hug L.A."/>
            <person name="Sharon I."/>
            <person name="Castelle C.J."/>
            <person name="Probst A.J."/>
            <person name="Thomas B.C."/>
            <person name="Singh A."/>
            <person name="Wilkins M.J."/>
            <person name="Karaoz U."/>
            <person name="Brodie E.L."/>
            <person name="Williams K.H."/>
            <person name="Hubbard S.S."/>
            <person name="Banfield J.F."/>
        </authorList>
    </citation>
    <scope>NUCLEOTIDE SEQUENCE [LARGE SCALE GENOMIC DNA]</scope>
</reference>
<dbReference type="STRING" id="1802610.A2W32_03640"/>
<evidence type="ECO:0000256" key="1">
    <source>
        <dbReference type="ARBA" id="ARBA00008683"/>
    </source>
</evidence>
<evidence type="ECO:0000256" key="3">
    <source>
        <dbReference type="ARBA" id="ARBA00022801"/>
    </source>
</evidence>